<evidence type="ECO:0000256" key="1">
    <source>
        <dbReference type="ARBA" id="ARBA00001974"/>
    </source>
</evidence>
<evidence type="ECO:0000256" key="15">
    <source>
        <dbReference type="ARBA" id="ARBA00048407"/>
    </source>
</evidence>
<evidence type="ECO:0000256" key="12">
    <source>
        <dbReference type="ARBA" id="ARBA00031158"/>
    </source>
</evidence>
<dbReference type="RefSeq" id="WP_101849362.1">
    <property type="nucleotide sequence ID" value="NZ_PKIZ01000006.1"/>
</dbReference>
<dbReference type="EMBL" id="PKIZ01000006">
    <property type="protein sequence ID" value="PKZ42088.1"/>
    <property type="molecule type" value="Genomic_DNA"/>
</dbReference>
<accession>A0A2I1PBT2</accession>
<keyword evidence="18" id="KW-1185">Reference proteome</keyword>
<keyword evidence="10" id="KW-0503">Monooxygenase</keyword>
<evidence type="ECO:0000256" key="6">
    <source>
        <dbReference type="ARBA" id="ARBA00022630"/>
    </source>
</evidence>
<comment type="caution">
    <text evidence="17">The sequence shown here is derived from an EMBL/GenBank/DDBJ whole genome shotgun (WGS) entry which is preliminary data.</text>
</comment>
<evidence type="ECO:0000256" key="5">
    <source>
        <dbReference type="ARBA" id="ARBA00016406"/>
    </source>
</evidence>
<dbReference type="AlphaFoldDB" id="A0A2I1PBT2"/>
<evidence type="ECO:0000256" key="4">
    <source>
        <dbReference type="ARBA" id="ARBA00013076"/>
    </source>
</evidence>
<sequence length="532" mass="56992">MSSALRSAPVAGSAPAGAPVHDVLVIGAGPFGLGLAALADGIADAPRGGAGAPSGGAAPLDLRVLDAAPGFRWHGGMLIEGATLQVPFLADLVTLADPTNRWSFLNWLKQTGRLYPFYIREDFAPLRAEYDAYCRWVAEGLRAPSGEPTVEFGREVVRVVFDEAADAFAVTSVASRRGADGCPVDQGTDSATAAAPRTAAVDATERTDLTRHLVLATGTRPRVPAPARALVGEDAPGAAAHLHSSQYMHRREHLAGAEHVTVIGSGQSAAEIFLDQLERLDLGRQHLSWLTRSPRFFPMEYTKLTLEMTSPEYTRYFHGLPQSERDRLGRQNLPLYKGISGDLVNAIHEALYRRRVERGADLPVTMRTACALESSELVGDTAHLAWRHTETGTPFTTTSDATVLATGYEHWVPDFLEPVRDRISWLPDGRYDVALDFTVDAARRIRVLNGEEHTHGLSAPDLGMGPWRAAQVLNDLTGRELFAVEQQIAFQQFGAPDPSAPSAGSGLVAGTQAASTDVTPTDAASVEAGDQA</sequence>
<dbReference type="PANTHER" id="PTHR42802">
    <property type="entry name" value="MONOOXYGENASE"/>
    <property type="match status" value="1"/>
</dbReference>
<dbReference type="Proteomes" id="UP000234206">
    <property type="component" value="Unassembled WGS sequence"/>
</dbReference>
<evidence type="ECO:0000256" key="14">
    <source>
        <dbReference type="ARBA" id="ARBA00032738"/>
    </source>
</evidence>
<gene>
    <name evidence="17" type="ORF">CYJ76_04375</name>
</gene>
<evidence type="ECO:0000256" key="3">
    <source>
        <dbReference type="ARBA" id="ARBA00007588"/>
    </source>
</evidence>
<dbReference type="Gene3D" id="3.50.50.60">
    <property type="entry name" value="FAD/NAD(P)-binding domain"/>
    <property type="match status" value="1"/>
</dbReference>
<protein>
    <recommendedName>
        <fullName evidence="5">L-lysine N6-monooxygenase MbtG</fullName>
        <ecNumber evidence="4">1.14.13.59</ecNumber>
    </recommendedName>
    <alternativeName>
        <fullName evidence="14">Lysine 6-N-hydroxylase</fullName>
    </alternativeName>
    <alternativeName>
        <fullName evidence="13">Lysine N6-hydroxylase</fullName>
    </alternativeName>
    <alternativeName>
        <fullName evidence="11">Lysine-N-oxygenase</fullName>
    </alternativeName>
    <alternativeName>
        <fullName evidence="12">Mycobactin synthase protein G</fullName>
    </alternativeName>
</protein>
<proteinExistence type="inferred from homology"/>
<evidence type="ECO:0000256" key="16">
    <source>
        <dbReference type="SAM" id="MobiDB-lite"/>
    </source>
</evidence>
<feature type="region of interest" description="Disordered" evidence="16">
    <location>
        <begin position="495"/>
        <end position="532"/>
    </location>
</feature>
<dbReference type="Pfam" id="PF13434">
    <property type="entry name" value="Lys_Orn_oxgnase"/>
    <property type="match status" value="2"/>
</dbReference>
<keyword evidence="8" id="KW-0521">NADP</keyword>
<evidence type="ECO:0000256" key="13">
    <source>
        <dbReference type="ARBA" id="ARBA00032493"/>
    </source>
</evidence>
<evidence type="ECO:0000313" key="17">
    <source>
        <dbReference type="EMBL" id="PKZ42088.1"/>
    </source>
</evidence>
<dbReference type="PANTHER" id="PTHR42802:SF1">
    <property type="entry name" value="L-ORNITHINE N(5)-MONOOXYGENASE"/>
    <property type="match status" value="1"/>
</dbReference>
<comment type="cofactor">
    <cofactor evidence="1">
        <name>FAD</name>
        <dbReference type="ChEBI" id="CHEBI:57692"/>
    </cofactor>
</comment>
<comment type="pathway">
    <text evidence="2">Siderophore biosynthesis.</text>
</comment>
<evidence type="ECO:0000313" key="18">
    <source>
        <dbReference type="Proteomes" id="UP000234206"/>
    </source>
</evidence>
<evidence type="ECO:0000256" key="2">
    <source>
        <dbReference type="ARBA" id="ARBA00004924"/>
    </source>
</evidence>
<dbReference type="SUPFAM" id="SSF51905">
    <property type="entry name" value="FAD/NAD(P)-binding domain"/>
    <property type="match status" value="1"/>
</dbReference>
<organism evidence="17 18">
    <name type="scientific">Kytococcus schroeteri</name>
    <dbReference type="NCBI Taxonomy" id="138300"/>
    <lineage>
        <taxon>Bacteria</taxon>
        <taxon>Bacillati</taxon>
        <taxon>Actinomycetota</taxon>
        <taxon>Actinomycetes</taxon>
        <taxon>Micrococcales</taxon>
        <taxon>Kytococcaceae</taxon>
        <taxon>Kytococcus</taxon>
    </lineage>
</organism>
<keyword evidence="7" id="KW-0274">FAD</keyword>
<name>A0A2I1PBT2_9MICO</name>
<dbReference type="OrthoDB" id="7527071at2"/>
<reference evidence="17 18" key="1">
    <citation type="submission" date="2017-12" db="EMBL/GenBank/DDBJ databases">
        <title>Phylogenetic diversity of female urinary microbiome.</title>
        <authorList>
            <person name="Thomas-White K."/>
            <person name="Wolfe A.J."/>
        </authorList>
    </citation>
    <scope>NUCLEOTIDE SEQUENCE [LARGE SCALE GENOMIC DNA]</scope>
    <source>
        <strain evidence="17 18">UMB1298</strain>
    </source>
</reference>
<dbReference type="EC" id="1.14.13.59" evidence="4"/>
<evidence type="ECO:0000256" key="7">
    <source>
        <dbReference type="ARBA" id="ARBA00022827"/>
    </source>
</evidence>
<evidence type="ECO:0000256" key="10">
    <source>
        <dbReference type="ARBA" id="ARBA00023033"/>
    </source>
</evidence>
<dbReference type="GO" id="GO:0047091">
    <property type="term" value="F:L-lysine 6-monooxygenase (NADPH) activity"/>
    <property type="evidence" value="ECO:0007669"/>
    <property type="project" value="UniProtKB-EC"/>
</dbReference>
<evidence type="ECO:0000256" key="8">
    <source>
        <dbReference type="ARBA" id="ARBA00022857"/>
    </source>
</evidence>
<keyword evidence="6" id="KW-0285">Flavoprotein</keyword>
<evidence type="ECO:0000256" key="11">
    <source>
        <dbReference type="ARBA" id="ARBA00029939"/>
    </source>
</evidence>
<evidence type="ECO:0000256" key="9">
    <source>
        <dbReference type="ARBA" id="ARBA00023002"/>
    </source>
</evidence>
<dbReference type="InterPro" id="IPR025700">
    <property type="entry name" value="Lys/Orn_oxygenase"/>
</dbReference>
<keyword evidence="9" id="KW-0560">Oxidoreductase</keyword>
<comment type="similarity">
    <text evidence="3">Belongs to the lysine N(6)-hydroxylase/L-ornithine N(5)-oxygenase family.</text>
</comment>
<comment type="catalytic activity">
    <reaction evidence="15">
        <text>L-lysine + NADPH + O2 = N(6)-hydroxy-L-lysine + NADP(+) + H2O</text>
        <dbReference type="Rhea" id="RHEA:23228"/>
        <dbReference type="ChEBI" id="CHEBI:15377"/>
        <dbReference type="ChEBI" id="CHEBI:15379"/>
        <dbReference type="ChEBI" id="CHEBI:32551"/>
        <dbReference type="ChEBI" id="CHEBI:57783"/>
        <dbReference type="ChEBI" id="CHEBI:57820"/>
        <dbReference type="ChEBI" id="CHEBI:58349"/>
        <dbReference type="EC" id="1.14.13.59"/>
    </reaction>
</comment>
<dbReference type="InterPro" id="IPR036188">
    <property type="entry name" value="FAD/NAD-bd_sf"/>
</dbReference>